<name>A0ABP7EHW3_9ACTN</name>
<evidence type="ECO:0000313" key="2">
    <source>
        <dbReference type="Proteomes" id="UP001500051"/>
    </source>
</evidence>
<evidence type="ECO:0000313" key="1">
    <source>
        <dbReference type="EMBL" id="GAA3717411.1"/>
    </source>
</evidence>
<protein>
    <recommendedName>
        <fullName evidence="3">AB hydrolase-1 domain-containing protein</fullName>
    </recommendedName>
</protein>
<dbReference type="InterPro" id="IPR029058">
    <property type="entry name" value="AB_hydrolase_fold"/>
</dbReference>
<proteinExistence type="predicted"/>
<accession>A0ABP7EHW3</accession>
<dbReference type="SUPFAM" id="SSF53474">
    <property type="entry name" value="alpha/beta-Hydrolases"/>
    <property type="match status" value="1"/>
</dbReference>
<keyword evidence="2" id="KW-1185">Reference proteome</keyword>
<dbReference type="Proteomes" id="UP001500051">
    <property type="component" value="Unassembled WGS sequence"/>
</dbReference>
<dbReference type="RefSeq" id="WP_344814396.1">
    <property type="nucleotide sequence ID" value="NZ_BAAAYX010000023.1"/>
</dbReference>
<reference evidence="2" key="1">
    <citation type="journal article" date="2019" name="Int. J. Syst. Evol. Microbiol.">
        <title>The Global Catalogue of Microorganisms (GCM) 10K type strain sequencing project: providing services to taxonomists for standard genome sequencing and annotation.</title>
        <authorList>
            <consortium name="The Broad Institute Genomics Platform"/>
            <consortium name="The Broad Institute Genome Sequencing Center for Infectious Disease"/>
            <person name="Wu L."/>
            <person name="Ma J."/>
        </authorList>
    </citation>
    <scope>NUCLEOTIDE SEQUENCE [LARGE SCALE GENOMIC DNA]</scope>
    <source>
        <strain evidence="2">JCM 16548</strain>
    </source>
</reference>
<comment type="caution">
    <text evidence="1">The sequence shown here is derived from an EMBL/GenBank/DDBJ whole genome shotgun (WGS) entry which is preliminary data.</text>
</comment>
<evidence type="ECO:0008006" key="3">
    <source>
        <dbReference type="Google" id="ProtNLM"/>
    </source>
</evidence>
<sequence>MRRVLVVPGLAVRGYADLAVGALRAAGLDAELLDPPAWRTVPADLELYGRQLGRRLREDDRPVAVLIGLSVGTQAAAVAAAVAGRRVEHLLLVSPTVDPAKRSHRRLLAAWLKGEDHPDSPPLSQQIGDWRHAGAPRIFRGFSSAVRVRLEDVLPEVAAKITIVHAEADQLTAHSYAVDLAERVGGRLLLVPDAPHSWPIGDAGRFVTLVSELAA</sequence>
<organism evidence="1 2">
    <name type="scientific">Microlunatus aurantiacus</name>
    <dbReference type="NCBI Taxonomy" id="446786"/>
    <lineage>
        <taxon>Bacteria</taxon>
        <taxon>Bacillati</taxon>
        <taxon>Actinomycetota</taxon>
        <taxon>Actinomycetes</taxon>
        <taxon>Propionibacteriales</taxon>
        <taxon>Propionibacteriaceae</taxon>
        <taxon>Microlunatus</taxon>
    </lineage>
</organism>
<dbReference type="EMBL" id="BAAAYX010000023">
    <property type="protein sequence ID" value="GAA3717411.1"/>
    <property type="molecule type" value="Genomic_DNA"/>
</dbReference>
<gene>
    <name evidence="1" type="ORF">GCM10022204_41720</name>
</gene>
<dbReference type="Gene3D" id="3.40.50.1820">
    <property type="entry name" value="alpha/beta hydrolase"/>
    <property type="match status" value="1"/>
</dbReference>